<dbReference type="AlphaFoldDB" id="K0SM34"/>
<organism evidence="1 2">
    <name type="scientific">Thalassiosira oceanica</name>
    <name type="common">Marine diatom</name>
    <dbReference type="NCBI Taxonomy" id="159749"/>
    <lineage>
        <taxon>Eukaryota</taxon>
        <taxon>Sar</taxon>
        <taxon>Stramenopiles</taxon>
        <taxon>Ochrophyta</taxon>
        <taxon>Bacillariophyta</taxon>
        <taxon>Coscinodiscophyceae</taxon>
        <taxon>Thalassiosirophycidae</taxon>
        <taxon>Thalassiosirales</taxon>
        <taxon>Thalassiosiraceae</taxon>
        <taxon>Thalassiosira</taxon>
    </lineage>
</organism>
<proteinExistence type="predicted"/>
<sequence length="85" mass="9435">MKRSFSSQMQSRRVTVLACCVRPPLWSWIHGLEGDIEQNEKDCPEPRLYTNADTSVPSLLLSNAVQVGVNNGRNIMGTSMKSILA</sequence>
<accession>K0SM34</accession>
<gene>
    <name evidence="1" type="ORF">THAOC_20241</name>
</gene>
<reference evidence="1 2" key="1">
    <citation type="journal article" date="2012" name="Genome Biol.">
        <title>Genome and low-iron response of an oceanic diatom adapted to chronic iron limitation.</title>
        <authorList>
            <person name="Lommer M."/>
            <person name="Specht M."/>
            <person name="Roy A.S."/>
            <person name="Kraemer L."/>
            <person name="Andreson R."/>
            <person name="Gutowska M.A."/>
            <person name="Wolf J."/>
            <person name="Bergner S.V."/>
            <person name="Schilhabel M.B."/>
            <person name="Klostermeier U.C."/>
            <person name="Beiko R.G."/>
            <person name="Rosenstiel P."/>
            <person name="Hippler M."/>
            <person name="Laroche J."/>
        </authorList>
    </citation>
    <scope>NUCLEOTIDE SEQUENCE [LARGE SCALE GENOMIC DNA]</scope>
    <source>
        <strain evidence="1 2">CCMP1005</strain>
    </source>
</reference>
<evidence type="ECO:0000313" key="2">
    <source>
        <dbReference type="Proteomes" id="UP000266841"/>
    </source>
</evidence>
<dbReference type="EMBL" id="AGNL01022752">
    <property type="protein sequence ID" value="EJK59517.1"/>
    <property type="molecule type" value="Genomic_DNA"/>
</dbReference>
<name>K0SM34_THAOC</name>
<evidence type="ECO:0000313" key="1">
    <source>
        <dbReference type="EMBL" id="EJK59517.1"/>
    </source>
</evidence>
<protein>
    <submittedName>
        <fullName evidence="1">Uncharacterized protein</fullName>
    </submittedName>
</protein>
<keyword evidence="2" id="KW-1185">Reference proteome</keyword>
<comment type="caution">
    <text evidence="1">The sequence shown here is derived from an EMBL/GenBank/DDBJ whole genome shotgun (WGS) entry which is preliminary data.</text>
</comment>
<dbReference type="Proteomes" id="UP000266841">
    <property type="component" value="Unassembled WGS sequence"/>
</dbReference>